<dbReference type="FunFam" id="3.40.50.720:FF:000084">
    <property type="entry name" value="Short-chain dehydrogenase reductase"/>
    <property type="match status" value="1"/>
</dbReference>
<dbReference type="PANTHER" id="PTHR48107:SF7">
    <property type="entry name" value="RE15974P"/>
    <property type="match status" value="1"/>
</dbReference>
<evidence type="ECO:0000256" key="1">
    <source>
        <dbReference type="ARBA" id="ARBA00006484"/>
    </source>
</evidence>
<dbReference type="GO" id="GO:0016614">
    <property type="term" value="F:oxidoreductase activity, acting on CH-OH group of donors"/>
    <property type="evidence" value="ECO:0007669"/>
    <property type="project" value="UniProtKB-ARBA"/>
</dbReference>
<dbReference type="OrthoDB" id="9803333at2"/>
<keyword evidence="5" id="KW-1185">Reference proteome</keyword>
<dbReference type="Proteomes" id="UP000183015">
    <property type="component" value="Unassembled WGS sequence"/>
</dbReference>
<evidence type="ECO:0000256" key="2">
    <source>
        <dbReference type="ARBA" id="ARBA00023002"/>
    </source>
</evidence>
<dbReference type="Pfam" id="PF13561">
    <property type="entry name" value="adh_short_C2"/>
    <property type="match status" value="1"/>
</dbReference>
<gene>
    <name evidence="4" type="ORF">SAMN05414137_10455</name>
</gene>
<feature type="domain" description="Ketoreductase" evidence="3">
    <location>
        <begin position="5"/>
        <end position="183"/>
    </location>
</feature>
<keyword evidence="2" id="KW-0560">Oxidoreductase</keyword>
<comment type="similarity">
    <text evidence="1">Belongs to the short-chain dehydrogenases/reductases (SDR) family.</text>
</comment>
<dbReference type="EMBL" id="FOAZ01000004">
    <property type="protein sequence ID" value="SEK86343.1"/>
    <property type="molecule type" value="Genomic_DNA"/>
</dbReference>
<dbReference type="SUPFAM" id="SSF51735">
    <property type="entry name" value="NAD(P)-binding Rossmann-fold domains"/>
    <property type="match status" value="1"/>
</dbReference>
<proteinExistence type="inferred from homology"/>
<dbReference type="PRINTS" id="PR00081">
    <property type="entry name" value="GDHRDH"/>
</dbReference>
<dbReference type="InterPro" id="IPR036291">
    <property type="entry name" value="NAD(P)-bd_dom_sf"/>
</dbReference>
<dbReference type="STRING" id="235985.SAMN05414137_10455"/>
<protein>
    <submittedName>
        <fullName evidence="4">3-oxoacyl-[acyl-carrier protein] reductase</fullName>
    </submittedName>
</protein>
<evidence type="ECO:0000313" key="5">
    <source>
        <dbReference type="Proteomes" id="UP000183015"/>
    </source>
</evidence>
<dbReference type="RefSeq" id="WP_042441865.1">
    <property type="nucleotide sequence ID" value="NZ_BBPN01000001.1"/>
</dbReference>
<dbReference type="PRINTS" id="PR00080">
    <property type="entry name" value="SDRFAMILY"/>
</dbReference>
<dbReference type="PANTHER" id="PTHR48107">
    <property type="entry name" value="NADPH-DEPENDENT ALDEHYDE REDUCTASE-LIKE PROTEIN, CHLOROPLASTIC-RELATED"/>
    <property type="match status" value="1"/>
</dbReference>
<dbReference type="SMART" id="SM00822">
    <property type="entry name" value="PKS_KR"/>
    <property type="match status" value="1"/>
</dbReference>
<organism evidence="4 5">
    <name type="scientific">Streptacidiphilus jiangxiensis</name>
    <dbReference type="NCBI Taxonomy" id="235985"/>
    <lineage>
        <taxon>Bacteria</taxon>
        <taxon>Bacillati</taxon>
        <taxon>Actinomycetota</taxon>
        <taxon>Actinomycetes</taxon>
        <taxon>Kitasatosporales</taxon>
        <taxon>Streptomycetaceae</taxon>
        <taxon>Streptacidiphilus</taxon>
    </lineage>
</organism>
<sequence length="244" mass="25127">MKQGKVALVTGASQGIGRAVAARLGADGHSVVVNYRADAAAAAEAVAAVEAAGGRAVAVQADVTEPKEVVRLFDAATEHFGGVDVLVNNVGGIRFAPLAQASDEDFDWHFDLNTRSTFTALREAARRIGDGGRIVVISSGMTLTHRATAGLYIASKAAIEALAGVLAQELGPRGITVNSVRAGLTLQTGSERDLTDEIAAQVIARTPLRRLGLPDDIAEVVGFLVSEQGRWVTGQSISAGGGGF</sequence>
<evidence type="ECO:0000259" key="3">
    <source>
        <dbReference type="SMART" id="SM00822"/>
    </source>
</evidence>
<accession>A0A1H7KHG1</accession>
<dbReference type="InterPro" id="IPR002347">
    <property type="entry name" value="SDR_fam"/>
</dbReference>
<dbReference type="AlphaFoldDB" id="A0A1H7KHG1"/>
<dbReference type="InterPro" id="IPR057326">
    <property type="entry name" value="KR_dom"/>
</dbReference>
<name>A0A1H7KHG1_STRJI</name>
<reference evidence="5" key="1">
    <citation type="submission" date="2016-10" db="EMBL/GenBank/DDBJ databases">
        <authorList>
            <person name="Varghese N."/>
        </authorList>
    </citation>
    <scope>NUCLEOTIDE SEQUENCE [LARGE SCALE GENOMIC DNA]</scope>
    <source>
        <strain evidence="5">DSM 45096 / BCRC 16803 / CGMCC 4.1857 / CIP 109030 / JCM 12277 / KCTC 19219 / NBRC 100920 / 33214</strain>
    </source>
</reference>
<evidence type="ECO:0000313" key="4">
    <source>
        <dbReference type="EMBL" id="SEK86343.1"/>
    </source>
</evidence>
<dbReference type="Gene3D" id="3.40.50.720">
    <property type="entry name" value="NAD(P)-binding Rossmann-like Domain"/>
    <property type="match status" value="1"/>
</dbReference>
<dbReference type="eggNOG" id="COG1028">
    <property type="taxonomic scope" value="Bacteria"/>
</dbReference>